<proteinExistence type="predicted"/>
<name>A0AAV4N1E8_CAEEX</name>
<dbReference type="Proteomes" id="UP001054945">
    <property type="component" value="Unassembled WGS sequence"/>
</dbReference>
<protein>
    <submittedName>
        <fullName evidence="1">Uncharacterized protein</fullName>
    </submittedName>
</protein>
<organism evidence="1 2">
    <name type="scientific">Caerostris extrusa</name>
    <name type="common">Bark spider</name>
    <name type="synonym">Caerostris bankana</name>
    <dbReference type="NCBI Taxonomy" id="172846"/>
    <lineage>
        <taxon>Eukaryota</taxon>
        <taxon>Metazoa</taxon>
        <taxon>Ecdysozoa</taxon>
        <taxon>Arthropoda</taxon>
        <taxon>Chelicerata</taxon>
        <taxon>Arachnida</taxon>
        <taxon>Araneae</taxon>
        <taxon>Araneomorphae</taxon>
        <taxon>Entelegynae</taxon>
        <taxon>Araneoidea</taxon>
        <taxon>Araneidae</taxon>
        <taxon>Caerostris</taxon>
    </lineage>
</organism>
<keyword evidence="2" id="KW-1185">Reference proteome</keyword>
<comment type="caution">
    <text evidence="1">The sequence shown here is derived from an EMBL/GenBank/DDBJ whole genome shotgun (WGS) entry which is preliminary data.</text>
</comment>
<reference evidence="1 2" key="1">
    <citation type="submission" date="2021-06" db="EMBL/GenBank/DDBJ databases">
        <title>Caerostris extrusa draft genome.</title>
        <authorList>
            <person name="Kono N."/>
            <person name="Arakawa K."/>
        </authorList>
    </citation>
    <scope>NUCLEOTIDE SEQUENCE [LARGE SCALE GENOMIC DNA]</scope>
</reference>
<dbReference type="EMBL" id="BPLR01020429">
    <property type="protein sequence ID" value="GIX78625.1"/>
    <property type="molecule type" value="Genomic_DNA"/>
</dbReference>
<evidence type="ECO:0000313" key="2">
    <source>
        <dbReference type="Proteomes" id="UP001054945"/>
    </source>
</evidence>
<evidence type="ECO:0000313" key="1">
    <source>
        <dbReference type="EMBL" id="GIX78625.1"/>
    </source>
</evidence>
<sequence length="74" mass="8736">MNHRGQHRFHASLLTISQEKKIERQCPIVIRSLIEKQWSFLIAQLLLAHRHLFSEANANWELFGLPRESLKSCE</sequence>
<dbReference type="AlphaFoldDB" id="A0AAV4N1E8"/>
<gene>
    <name evidence="1" type="ORF">CEXT_323201</name>
</gene>
<accession>A0AAV4N1E8</accession>